<evidence type="ECO:0000313" key="4">
    <source>
        <dbReference type="EMBL" id="SRX81374.1"/>
    </source>
</evidence>
<accession>A0A375YK61</accession>
<dbReference type="GO" id="GO:0016491">
    <property type="term" value="F:oxidoreductase activity"/>
    <property type="evidence" value="ECO:0007669"/>
    <property type="project" value="UniProtKB-KW"/>
</dbReference>
<dbReference type="Gene3D" id="3.40.50.720">
    <property type="entry name" value="NAD(P)-binding Rossmann-like Domain"/>
    <property type="match status" value="1"/>
</dbReference>
<evidence type="ECO:0000256" key="1">
    <source>
        <dbReference type="ARBA" id="ARBA00006484"/>
    </source>
</evidence>
<dbReference type="PANTHER" id="PTHR43639">
    <property type="entry name" value="OXIDOREDUCTASE, SHORT-CHAIN DEHYDROGENASE/REDUCTASE FAMILY (AFU_ORTHOLOGUE AFUA_5G02870)"/>
    <property type="match status" value="1"/>
</dbReference>
<dbReference type="InterPro" id="IPR057326">
    <property type="entry name" value="KR_dom"/>
</dbReference>
<organism evidence="4 5">
    <name type="scientific">Mycolicibacterium parafortuitum</name>
    <name type="common">Mycobacterium parafortuitum</name>
    <dbReference type="NCBI Taxonomy" id="39692"/>
    <lineage>
        <taxon>Bacteria</taxon>
        <taxon>Bacillati</taxon>
        <taxon>Actinomycetota</taxon>
        <taxon>Actinomycetes</taxon>
        <taxon>Mycobacteriales</taxon>
        <taxon>Mycobacteriaceae</taxon>
        <taxon>Mycolicibacterium</taxon>
    </lineage>
</organism>
<dbReference type="PROSITE" id="PS00061">
    <property type="entry name" value="ADH_SHORT"/>
    <property type="match status" value="1"/>
</dbReference>
<reference evidence="4 5" key="1">
    <citation type="submission" date="2018-05" db="EMBL/GenBank/DDBJ databases">
        <authorList>
            <consortium name="IHU Genomes"/>
        </authorList>
    </citation>
    <scope>NUCLEOTIDE SEQUENCE [LARGE SCALE GENOMIC DNA]</scope>
    <source>
        <strain evidence="4 5">P7335</strain>
    </source>
</reference>
<dbReference type="InterPro" id="IPR020904">
    <property type="entry name" value="Sc_DH/Rdtase_CS"/>
</dbReference>
<sequence>MTAQPLVAIVTGATSGIGAEIARRLHADGLNIVVVGRSAERGTALVAELGTRALFVGADLTEPEGPEQIAARAVEHFGTVDVLVNNAAIDHTGDLLSVPADEIRTTLETNVVAAIRMLQAAARVMTTGTGGAIINITSRLARAGVAGLGVYSATKGAMEALTRSAAIELAPSNIRVNAVAPGLTRTPLYTDWMATLPNAEQVAQEQAANIPLGRIAEPADVAAAVSFLASPGAAYITGTSIPVEGGFLAK</sequence>
<gene>
    <name evidence="4" type="ORF">MPP7335_03124</name>
</gene>
<dbReference type="SUPFAM" id="SSF51735">
    <property type="entry name" value="NAD(P)-binding Rossmann-fold domains"/>
    <property type="match status" value="1"/>
</dbReference>
<dbReference type="PRINTS" id="PR00081">
    <property type="entry name" value="GDHRDH"/>
</dbReference>
<evidence type="ECO:0000256" key="2">
    <source>
        <dbReference type="ARBA" id="ARBA00023002"/>
    </source>
</evidence>
<dbReference type="PRINTS" id="PR00080">
    <property type="entry name" value="SDRFAMILY"/>
</dbReference>
<protein>
    <submittedName>
        <fullName evidence="4">3-oxoacyl-(Acyl-carrier-protein) reductase [Desulfosporosinus orientis DSM 765]</fullName>
    </submittedName>
</protein>
<dbReference type="InterPro" id="IPR002347">
    <property type="entry name" value="SDR_fam"/>
</dbReference>
<dbReference type="Pfam" id="PF13561">
    <property type="entry name" value="adh_short_C2"/>
    <property type="match status" value="1"/>
</dbReference>
<dbReference type="STRING" id="39692.BST38_22470"/>
<evidence type="ECO:0000259" key="3">
    <source>
        <dbReference type="SMART" id="SM00822"/>
    </source>
</evidence>
<feature type="domain" description="Ketoreductase" evidence="3">
    <location>
        <begin position="6"/>
        <end position="182"/>
    </location>
</feature>
<dbReference type="EMBL" id="UEGS01000001">
    <property type="protein sequence ID" value="SRX81374.1"/>
    <property type="molecule type" value="Genomic_DNA"/>
</dbReference>
<dbReference type="FunFam" id="3.40.50.720:FF:000084">
    <property type="entry name" value="Short-chain dehydrogenase reductase"/>
    <property type="match status" value="1"/>
</dbReference>
<dbReference type="SMART" id="SM00822">
    <property type="entry name" value="PKS_KR"/>
    <property type="match status" value="1"/>
</dbReference>
<evidence type="ECO:0000313" key="5">
    <source>
        <dbReference type="Proteomes" id="UP000252008"/>
    </source>
</evidence>
<dbReference type="Proteomes" id="UP000252008">
    <property type="component" value="Unassembled WGS sequence"/>
</dbReference>
<dbReference type="InterPro" id="IPR036291">
    <property type="entry name" value="NAD(P)-bd_dom_sf"/>
</dbReference>
<dbReference type="CDD" id="cd05233">
    <property type="entry name" value="SDR_c"/>
    <property type="match status" value="1"/>
</dbReference>
<keyword evidence="2" id="KW-0560">Oxidoreductase</keyword>
<dbReference type="RefSeq" id="WP_237160885.1">
    <property type="nucleotide sequence ID" value="NZ_MVID01000025.1"/>
</dbReference>
<dbReference type="PANTHER" id="PTHR43639:SF1">
    <property type="entry name" value="SHORT-CHAIN DEHYDROGENASE_REDUCTASE FAMILY PROTEIN"/>
    <property type="match status" value="1"/>
</dbReference>
<dbReference type="AlphaFoldDB" id="A0A375YK61"/>
<keyword evidence="5" id="KW-1185">Reference proteome</keyword>
<proteinExistence type="inferred from homology"/>
<name>A0A375YK61_MYCPF</name>
<dbReference type="NCBIfam" id="NF005559">
    <property type="entry name" value="PRK07231.1"/>
    <property type="match status" value="1"/>
</dbReference>
<comment type="similarity">
    <text evidence="1">Belongs to the short-chain dehydrogenases/reductases (SDR) family.</text>
</comment>